<reference evidence="2" key="1">
    <citation type="submission" date="2023-08" db="EMBL/GenBank/DDBJ databases">
        <title>Complete genome sequence of Shewanella oncorhynchi Z-P2, a siderophore putrebactin-producing bacterium.</title>
        <authorList>
            <person name="Zhang Y."/>
        </authorList>
    </citation>
    <scope>NUCLEOTIDE SEQUENCE</scope>
    <source>
        <strain evidence="2">Z-P2</strain>
    </source>
</reference>
<evidence type="ECO:0000313" key="2">
    <source>
        <dbReference type="EMBL" id="WMB74791.1"/>
    </source>
</evidence>
<protein>
    <submittedName>
        <fullName evidence="2">Uncharacterized protein</fullName>
    </submittedName>
</protein>
<name>A0AA50KI26_9GAMM</name>
<dbReference type="KEGG" id="sog:RA178_09420"/>
<evidence type="ECO:0000256" key="1">
    <source>
        <dbReference type="SAM" id="Phobius"/>
    </source>
</evidence>
<keyword evidence="1" id="KW-0472">Membrane</keyword>
<feature type="transmembrane region" description="Helical" evidence="1">
    <location>
        <begin position="21"/>
        <end position="44"/>
    </location>
</feature>
<accession>A0AA50KI26</accession>
<dbReference type="EMBL" id="CP132914">
    <property type="protein sequence ID" value="WMB74791.1"/>
    <property type="molecule type" value="Genomic_DNA"/>
</dbReference>
<dbReference type="RefSeq" id="WP_306685210.1">
    <property type="nucleotide sequence ID" value="NZ_CP132914.1"/>
</dbReference>
<sequence>MQKPSLSPPNSRRILLTLCGGLNWSVLVLFTLFLLLSGLLVNFASDTIKSALQLVALPNYNGIPEWLNTELVAFLVLFIVFFCFLFVLRIKAKKALASDLLRVDVNRTPYVDVLVMFLSDLHSDPLLQPIEAMVANSTQSCSAHDIENLGKHPWRMNLCAIQNQLHERPPQQKLELVVVTSGDSQSRWSLFKQLVILGFGTQVQVMTCSEFLADPLFSNTADFNDLQQLFSTLQKVQHKASVQQPARQVCFDATSGTKICSIAAAMVSLSQDQGLQYVSNDYKVKCYEVEYTRADD</sequence>
<dbReference type="GeneID" id="301339401"/>
<gene>
    <name evidence="2" type="ORF">RA178_09420</name>
</gene>
<proteinExistence type="predicted"/>
<organism evidence="2">
    <name type="scientific">Shewanella oncorhynchi</name>
    <dbReference type="NCBI Taxonomy" id="2726434"/>
    <lineage>
        <taxon>Bacteria</taxon>
        <taxon>Pseudomonadati</taxon>
        <taxon>Pseudomonadota</taxon>
        <taxon>Gammaproteobacteria</taxon>
        <taxon>Alteromonadales</taxon>
        <taxon>Shewanellaceae</taxon>
        <taxon>Shewanella</taxon>
    </lineage>
</organism>
<keyword evidence="1" id="KW-0812">Transmembrane</keyword>
<dbReference type="AlphaFoldDB" id="A0AA50KI26"/>
<dbReference type="Proteomes" id="UP001236800">
    <property type="component" value="Chromosome"/>
</dbReference>
<keyword evidence="1" id="KW-1133">Transmembrane helix</keyword>
<feature type="transmembrane region" description="Helical" evidence="1">
    <location>
        <begin position="71"/>
        <end position="88"/>
    </location>
</feature>